<organism evidence="4 5">
    <name type="scientific">Eimeria necatrix</name>
    <dbReference type="NCBI Taxonomy" id="51315"/>
    <lineage>
        <taxon>Eukaryota</taxon>
        <taxon>Sar</taxon>
        <taxon>Alveolata</taxon>
        <taxon>Apicomplexa</taxon>
        <taxon>Conoidasida</taxon>
        <taxon>Coccidia</taxon>
        <taxon>Eucoccidiorida</taxon>
        <taxon>Eimeriorina</taxon>
        <taxon>Eimeriidae</taxon>
        <taxon>Eimeria</taxon>
    </lineage>
</organism>
<dbReference type="GeneID" id="25477099"/>
<reference evidence="4" key="1">
    <citation type="submission" date="2013-10" db="EMBL/GenBank/DDBJ databases">
        <title>Genomic analysis of the causative agents of coccidiosis in chickens.</title>
        <authorList>
            <person name="Reid A.J."/>
            <person name="Blake D."/>
            <person name="Billington K."/>
            <person name="Browne H."/>
            <person name="Dunn M."/>
            <person name="Hung S."/>
            <person name="Kawahara F."/>
            <person name="Miranda-Saavedra D."/>
            <person name="Mourier T."/>
            <person name="Nagra H."/>
            <person name="Otto T.D."/>
            <person name="Rawlings N."/>
            <person name="Sanchez A."/>
            <person name="Sanders M."/>
            <person name="Subramaniam C."/>
            <person name="Tay Y."/>
            <person name="Dear P."/>
            <person name="Doerig C."/>
            <person name="Gruber A."/>
            <person name="Parkinson J."/>
            <person name="Shirley M."/>
            <person name="Wan K.L."/>
            <person name="Berriman M."/>
            <person name="Tomley F."/>
            <person name="Pain A."/>
        </authorList>
    </citation>
    <scope>NUCLEOTIDE SEQUENCE [LARGE SCALE GENOMIC DNA]</scope>
    <source>
        <strain evidence="4">Houghton</strain>
    </source>
</reference>
<evidence type="ECO:0000256" key="2">
    <source>
        <dbReference type="SAM" id="MobiDB-lite"/>
    </source>
</evidence>
<keyword evidence="5" id="KW-1185">Reference proteome</keyword>
<dbReference type="Proteomes" id="UP000030754">
    <property type="component" value="Unassembled WGS sequence"/>
</dbReference>
<evidence type="ECO:0000256" key="3">
    <source>
        <dbReference type="SAM" id="SignalP"/>
    </source>
</evidence>
<dbReference type="EMBL" id="HG722952">
    <property type="protein sequence ID" value="CDJ64444.1"/>
    <property type="molecule type" value="Genomic_DNA"/>
</dbReference>
<reference evidence="4" key="2">
    <citation type="submission" date="2013-10" db="EMBL/GenBank/DDBJ databases">
        <authorList>
            <person name="Aslett M."/>
        </authorList>
    </citation>
    <scope>NUCLEOTIDE SEQUENCE [LARGE SCALE GENOMIC DNA]</scope>
    <source>
        <strain evidence="4">Houghton</strain>
    </source>
</reference>
<feature type="coiled-coil region" evidence="1">
    <location>
        <begin position="255"/>
        <end position="289"/>
    </location>
</feature>
<name>U6MPM4_9EIME</name>
<dbReference type="OrthoDB" id="347003at2759"/>
<dbReference type="AlphaFoldDB" id="U6MPM4"/>
<proteinExistence type="predicted"/>
<keyword evidence="1" id="KW-0175">Coiled coil</keyword>
<feature type="chain" id="PRO_5004675278" evidence="3">
    <location>
        <begin position="29"/>
        <end position="626"/>
    </location>
</feature>
<protein>
    <submittedName>
        <fullName evidence="4">Uncharacterized protein</fullName>
    </submittedName>
</protein>
<feature type="signal peptide" evidence="3">
    <location>
        <begin position="1"/>
        <end position="28"/>
    </location>
</feature>
<keyword evidence="3" id="KW-0732">Signal</keyword>
<evidence type="ECO:0000313" key="5">
    <source>
        <dbReference type="Proteomes" id="UP000030754"/>
    </source>
</evidence>
<accession>U6MPM4</accession>
<sequence length="626" mass="70741">MARENPVQHLLLLPLLLLLLLLPNRAAAWMSGVHAPLQPTWQLTAAPAAASSAARQTKPAATAAAAAAATAAVEAPSAGFLHSFLPLQQLHGRTSPSSKNPTSFSSSALLQQMASSKPKSRAPGTRQLQRMRQQQYELRVALQQKNRCLYTPVPPQLQQHQLEQRLPTHLQQMRVPLKKQPKRNRKLTEMRTRLAFRFVQQHREQLPELLQQQKALLLHPEQQEAVNAAAQAHDRAIYDGVWCSFTATRVVPRLALLARQQEQRAREQFEALQEQQQLLLLQQEEVERQGGRGLLQQVQGMHRRKKASLETHSAFVLTEWQQLHALLGLRVPVETLVGPAAAAEAANAAAKMRKLAIQTRKPFLQFLVDLQFVTEQQEDLVQQPPEHYCNSLLEQQQQQTQGIEGTNDFTAAEWEQQQQQQHQLLQRQQHERSMRDFLSMASPVRSGRLAADVRAFAEMLEMTPPPVSEDAQGLVTALQELHRENFTRFLSRAYKFSKSWSLSGRHFLLAVARRQQLLPRRPAASAWDADTDNLEASDAAAVAIDSLALLWRQPPFAASVDEQFFQENNENKQKLEQQQQSLPYHQQVFLEELDGADVHYRQALAEPLLRAIHEKAGPILGARPQV</sequence>
<evidence type="ECO:0000256" key="1">
    <source>
        <dbReference type="SAM" id="Coils"/>
    </source>
</evidence>
<feature type="region of interest" description="Disordered" evidence="2">
    <location>
        <begin position="91"/>
        <end position="132"/>
    </location>
</feature>
<evidence type="ECO:0000313" key="4">
    <source>
        <dbReference type="EMBL" id="CDJ64444.1"/>
    </source>
</evidence>
<gene>
    <name evidence="4" type="ORF">ENH_00069660</name>
</gene>
<feature type="compositionally biased region" description="Low complexity" evidence="2">
    <location>
        <begin position="94"/>
        <end position="116"/>
    </location>
</feature>
<dbReference type="RefSeq" id="XP_013432911.1">
    <property type="nucleotide sequence ID" value="XM_013577457.1"/>
</dbReference>
<dbReference type="VEuPathDB" id="ToxoDB:ENH_00069660"/>